<organism evidence="1 2">
    <name type="scientific">Phytophthora pseudosyringae</name>
    <dbReference type="NCBI Taxonomy" id="221518"/>
    <lineage>
        <taxon>Eukaryota</taxon>
        <taxon>Sar</taxon>
        <taxon>Stramenopiles</taxon>
        <taxon>Oomycota</taxon>
        <taxon>Peronosporomycetes</taxon>
        <taxon>Peronosporales</taxon>
        <taxon>Peronosporaceae</taxon>
        <taxon>Phytophthora</taxon>
    </lineage>
</organism>
<evidence type="ECO:0000313" key="1">
    <source>
        <dbReference type="EMBL" id="KAG7377562.1"/>
    </source>
</evidence>
<reference evidence="1" key="1">
    <citation type="submission" date="2021-02" db="EMBL/GenBank/DDBJ databases">
        <authorList>
            <person name="Palmer J.M."/>
        </authorList>
    </citation>
    <scope>NUCLEOTIDE SEQUENCE</scope>
    <source>
        <strain evidence="1">SCRP734</strain>
    </source>
</reference>
<sequence length="286" mass="32905">MDGKNPLPATYPTAGYLFAEELDAHFLALDDFHALLLQDDVAAFKVTAVDSSFAYLDATATASPSSPSSVVYVPPCYPPLDGVADNEPLIKQEHTPASTATVPLYPEPVFVAKPESKHAFRHYRMNHRLPRPVPVRVIRDDAISEEAKERLRRRQRGYEKRYRGRKRTDLKVQRDMWLSLEMQLDAARKAHCRPYSRVELGGRESLRCQLLLLKLEERALRQDQVAMRTLQAWEEISRIREYSDKDQLRTVSEWRHSADKVVGRCAGLGPRRFHPYAPVAQRHFTW</sequence>
<dbReference type="OrthoDB" id="152611at2759"/>
<proteinExistence type="predicted"/>
<keyword evidence="2" id="KW-1185">Reference proteome</keyword>
<protein>
    <submittedName>
        <fullName evidence="1">Uncharacterized protein</fullName>
    </submittedName>
</protein>
<name>A0A8T1V8E0_9STRA</name>
<dbReference type="EMBL" id="JAGDFM010000510">
    <property type="protein sequence ID" value="KAG7377562.1"/>
    <property type="molecule type" value="Genomic_DNA"/>
</dbReference>
<dbReference type="Proteomes" id="UP000694044">
    <property type="component" value="Unassembled WGS sequence"/>
</dbReference>
<dbReference type="AlphaFoldDB" id="A0A8T1V8E0"/>
<accession>A0A8T1V8E0</accession>
<gene>
    <name evidence="1" type="ORF">PHYPSEUDO_011482</name>
</gene>
<evidence type="ECO:0000313" key="2">
    <source>
        <dbReference type="Proteomes" id="UP000694044"/>
    </source>
</evidence>
<comment type="caution">
    <text evidence="1">The sequence shown here is derived from an EMBL/GenBank/DDBJ whole genome shotgun (WGS) entry which is preliminary data.</text>
</comment>